<name>A0A8J5VBM6_ZIZPA</name>
<evidence type="ECO:0000259" key="1">
    <source>
        <dbReference type="Pfam" id="PF13961"/>
    </source>
</evidence>
<organism evidence="2 3">
    <name type="scientific">Zizania palustris</name>
    <name type="common">Northern wild rice</name>
    <dbReference type="NCBI Taxonomy" id="103762"/>
    <lineage>
        <taxon>Eukaryota</taxon>
        <taxon>Viridiplantae</taxon>
        <taxon>Streptophyta</taxon>
        <taxon>Embryophyta</taxon>
        <taxon>Tracheophyta</taxon>
        <taxon>Spermatophyta</taxon>
        <taxon>Magnoliopsida</taxon>
        <taxon>Liliopsida</taxon>
        <taxon>Poales</taxon>
        <taxon>Poaceae</taxon>
        <taxon>BOP clade</taxon>
        <taxon>Oryzoideae</taxon>
        <taxon>Oryzeae</taxon>
        <taxon>Zizaniinae</taxon>
        <taxon>Zizania</taxon>
    </lineage>
</organism>
<proteinExistence type="predicted"/>
<keyword evidence="3" id="KW-1185">Reference proteome</keyword>
<dbReference type="Proteomes" id="UP000729402">
    <property type="component" value="Unassembled WGS sequence"/>
</dbReference>
<protein>
    <recommendedName>
        <fullName evidence="1">DUF4219 domain-containing protein</fullName>
    </recommendedName>
</protein>
<sequence length="77" mass="8459">MSSLKTLASGGSDGSPQTIVAERVIGGTIKLLLLTKSNYTEWSLVMQVSLDALGLWNVVETGKGKCREDRLQCYKRR</sequence>
<dbReference type="InterPro" id="IPR025314">
    <property type="entry name" value="DUF4219"/>
</dbReference>
<dbReference type="EMBL" id="JAAALK010000287">
    <property type="protein sequence ID" value="KAG8059535.1"/>
    <property type="molecule type" value="Genomic_DNA"/>
</dbReference>
<comment type="caution">
    <text evidence="2">The sequence shown here is derived from an EMBL/GenBank/DDBJ whole genome shotgun (WGS) entry which is preliminary data.</text>
</comment>
<reference evidence="2" key="1">
    <citation type="journal article" date="2021" name="bioRxiv">
        <title>Whole Genome Assembly and Annotation of Northern Wild Rice, Zizania palustris L., Supports a Whole Genome Duplication in the Zizania Genus.</title>
        <authorList>
            <person name="Haas M."/>
            <person name="Kono T."/>
            <person name="Macchietto M."/>
            <person name="Millas R."/>
            <person name="McGilp L."/>
            <person name="Shao M."/>
            <person name="Duquette J."/>
            <person name="Hirsch C.N."/>
            <person name="Kimball J."/>
        </authorList>
    </citation>
    <scope>NUCLEOTIDE SEQUENCE</scope>
    <source>
        <tissue evidence="2">Fresh leaf tissue</tissue>
    </source>
</reference>
<accession>A0A8J5VBM6</accession>
<dbReference type="AlphaFoldDB" id="A0A8J5VBM6"/>
<feature type="domain" description="DUF4219" evidence="1">
    <location>
        <begin position="34"/>
        <end position="60"/>
    </location>
</feature>
<gene>
    <name evidence="2" type="ORF">GUJ93_ZPchr0002g23927</name>
</gene>
<dbReference type="OrthoDB" id="781829at2759"/>
<evidence type="ECO:0000313" key="3">
    <source>
        <dbReference type="Proteomes" id="UP000729402"/>
    </source>
</evidence>
<evidence type="ECO:0000313" key="2">
    <source>
        <dbReference type="EMBL" id="KAG8059535.1"/>
    </source>
</evidence>
<reference evidence="2" key="2">
    <citation type="submission" date="2021-02" db="EMBL/GenBank/DDBJ databases">
        <authorList>
            <person name="Kimball J.A."/>
            <person name="Haas M.W."/>
            <person name="Macchietto M."/>
            <person name="Kono T."/>
            <person name="Duquette J."/>
            <person name="Shao M."/>
        </authorList>
    </citation>
    <scope>NUCLEOTIDE SEQUENCE</scope>
    <source>
        <tissue evidence="2">Fresh leaf tissue</tissue>
    </source>
</reference>
<dbReference type="Pfam" id="PF13961">
    <property type="entry name" value="DUF4219"/>
    <property type="match status" value="1"/>
</dbReference>